<gene>
    <name evidence="5" type="ORF">C7460_10135</name>
</gene>
<evidence type="ECO:0000256" key="2">
    <source>
        <dbReference type="ARBA" id="ARBA00022801"/>
    </source>
</evidence>
<proteinExistence type="inferred from homology"/>
<comment type="caution">
    <text evidence="5">The sequence shown here is derived from an EMBL/GenBank/DDBJ whole genome shotgun (WGS) entry which is preliminary data.</text>
</comment>
<dbReference type="GO" id="GO:0004650">
    <property type="term" value="F:polygalacturonase activity"/>
    <property type="evidence" value="ECO:0007669"/>
    <property type="project" value="InterPro"/>
</dbReference>
<protein>
    <submittedName>
        <fullName evidence="5">Glycosyl hydrolase family 28</fullName>
    </submittedName>
</protein>
<dbReference type="OrthoDB" id="9795222at2"/>
<dbReference type="AlphaFoldDB" id="A0A3D9LFS8"/>
<dbReference type="PANTHER" id="PTHR31339:SF9">
    <property type="entry name" value="PLASMIN AND FIBRONECTIN-BINDING PROTEIN A"/>
    <property type="match status" value="1"/>
</dbReference>
<sequence length="462" mass="51410">MNYRIVVFQLLAVFVWSCGAEKMPIQDHFPDGTPITDWFRDTTRVSIAELGTPYILSDYGVGPYDTTVLHTEMIQQLIDEASSNGGGVVVIPPGVYYSGALFFKPGTHLHLQQGAVLKGSNDITHYPKQPSRMEGQNLDYFPALINAYGVDGFTISGQGVVDGNGLKFWKAFWARRAENPACTNLEVSRPRLVFIWDSDDVQLQDVTLQNSGFWTTHLYQCENVKVLGVRILAPRSPVKAPSTDAIDIDVCKNVLIRNCYMSVNDDAVALKGGKGPWADEDPNNGPNENILIENNVYGFCHSTFTCGSENIHTRNVLMRNCTVEGAQRLIYLKMRPDTPQRYEYITLEQISGSVHTGIYIKPWTQFFDLKGRQSPPVSTSANLTFRKLNLQTQKFADVGITAHDQLQSFQLEDCEFTSGAAALDTALFDGLTLSNVVINGQRWEGGAIQASEDQQETLQVFE</sequence>
<reference evidence="5 6" key="1">
    <citation type="submission" date="2018-07" db="EMBL/GenBank/DDBJ databases">
        <title>Genomic Encyclopedia of Type Strains, Phase IV (KMG-IV): sequencing the most valuable type-strain genomes for metagenomic binning, comparative biology and taxonomic classification.</title>
        <authorList>
            <person name="Goeker M."/>
        </authorList>
    </citation>
    <scope>NUCLEOTIDE SEQUENCE [LARGE SCALE GENOMIC DNA]</scope>
    <source>
        <strain evidence="5 6">DSM 4134</strain>
    </source>
</reference>
<keyword evidence="2 4" id="KW-0378">Hydrolase</keyword>
<evidence type="ECO:0000256" key="4">
    <source>
        <dbReference type="RuleBase" id="RU361169"/>
    </source>
</evidence>
<accession>A0A3D9LFS8</accession>
<keyword evidence="6" id="KW-1185">Reference proteome</keyword>
<organism evidence="5 6">
    <name type="scientific">Marinoscillum furvescens DSM 4134</name>
    <dbReference type="NCBI Taxonomy" id="1122208"/>
    <lineage>
        <taxon>Bacteria</taxon>
        <taxon>Pseudomonadati</taxon>
        <taxon>Bacteroidota</taxon>
        <taxon>Cytophagia</taxon>
        <taxon>Cytophagales</taxon>
        <taxon>Reichenbachiellaceae</taxon>
        <taxon>Marinoscillum</taxon>
    </lineage>
</organism>
<dbReference type="InterPro" id="IPR000743">
    <property type="entry name" value="Glyco_hydro_28"/>
</dbReference>
<dbReference type="SUPFAM" id="SSF51126">
    <property type="entry name" value="Pectin lyase-like"/>
    <property type="match status" value="1"/>
</dbReference>
<dbReference type="EMBL" id="QREG01000001">
    <property type="protein sequence ID" value="REE05520.1"/>
    <property type="molecule type" value="Genomic_DNA"/>
</dbReference>
<dbReference type="InterPro" id="IPR006626">
    <property type="entry name" value="PbH1"/>
</dbReference>
<keyword evidence="3 4" id="KW-0326">Glycosidase</keyword>
<dbReference type="InterPro" id="IPR012334">
    <property type="entry name" value="Pectin_lyas_fold"/>
</dbReference>
<comment type="similarity">
    <text evidence="1 4">Belongs to the glycosyl hydrolase 28 family.</text>
</comment>
<dbReference type="InterPro" id="IPR051801">
    <property type="entry name" value="GH28_Enzymes"/>
</dbReference>
<dbReference type="Proteomes" id="UP000256779">
    <property type="component" value="Unassembled WGS sequence"/>
</dbReference>
<name>A0A3D9LFS8_MARFU</name>
<evidence type="ECO:0000313" key="5">
    <source>
        <dbReference type="EMBL" id="REE05520.1"/>
    </source>
</evidence>
<dbReference type="InterPro" id="IPR011050">
    <property type="entry name" value="Pectin_lyase_fold/virulence"/>
</dbReference>
<evidence type="ECO:0000256" key="3">
    <source>
        <dbReference type="ARBA" id="ARBA00023295"/>
    </source>
</evidence>
<dbReference type="PANTHER" id="PTHR31339">
    <property type="entry name" value="PECTIN LYASE-RELATED"/>
    <property type="match status" value="1"/>
</dbReference>
<dbReference type="RefSeq" id="WP_115866044.1">
    <property type="nucleotide sequence ID" value="NZ_QREG01000001.1"/>
</dbReference>
<evidence type="ECO:0000313" key="6">
    <source>
        <dbReference type="Proteomes" id="UP000256779"/>
    </source>
</evidence>
<dbReference type="GO" id="GO:0005975">
    <property type="term" value="P:carbohydrate metabolic process"/>
    <property type="evidence" value="ECO:0007669"/>
    <property type="project" value="InterPro"/>
</dbReference>
<dbReference type="Pfam" id="PF00295">
    <property type="entry name" value="Glyco_hydro_28"/>
    <property type="match status" value="1"/>
</dbReference>
<dbReference type="SMART" id="SM00710">
    <property type="entry name" value="PbH1"/>
    <property type="match status" value="3"/>
</dbReference>
<evidence type="ECO:0000256" key="1">
    <source>
        <dbReference type="ARBA" id="ARBA00008834"/>
    </source>
</evidence>
<dbReference type="Gene3D" id="2.160.20.10">
    <property type="entry name" value="Single-stranded right-handed beta-helix, Pectin lyase-like"/>
    <property type="match status" value="1"/>
</dbReference>